<name>A0ABV4JMB4_9ENTR</name>
<gene>
    <name evidence="1" type="ORF">QVM81_24615</name>
</gene>
<dbReference type="RefSeq" id="WP_371196798.1">
    <property type="nucleotide sequence ID" value="NZ_JAUEHC010000128.1"/>
</dbReference>
<keyword evidence="2" id="KW-1185">Reference proteome</keyword>
<reference evidence="1 2" key="1">
    <citation type="submission" date="2023-06" db="EMBL/GenBank/DDBJ databases">
        <title>Genome characterization of Enterobacterales and Pseudomonas spp isolates with different phenotypes to cefepime-taniborbactam.</title>
        <authorList>
            <person name="Hernandez-Garcia M."/>
            <person name="Garcia-Castillo M."/>
            <person name="Ruiz-Garbajosa P."/>
            <person name="Canton R."/>
        </authorList>
    </citation>
    <scope>NUCLEOTIDE SEQUENCE [LARGE SCALE GENOMIC DNA]</scope>
    <source>
        <strain evidence="1 2">A003</strain>
    </source>
</reference>
<evidence type="ECO:0000313" key="1">
    <source>
        <dbReference type="EMBL" id="MEZ4054714.1"/>
    </source>
</evidence>
<proteinExistence type="predicted"/>
<feature type="non-terminal residue" evidence="1">
    <location>
        <position position="1"/>
    </location>
</feature>
<dbReference type="EMBL" id="JAUEHC010000128">
    <property type="protein sequence ID" value="MEZ4054714.1"/>
    <property type="molecule type" value="Genomic_DNA"/>
</dbReference>
<comment type="caution">
    <text evidence="1">The sequence shown here is derived from an EMBL/GenBank/DDBJ whole genome shotgun (WGS) entry which is preliminary data.</text>
</comment>
<feature type="non-terminal residue" evidence="1">
    <location>
        <position position="84"/>
    </location>
</feature>
<dbReference type="Proteomes" id="UP001567731">
    <property type="component" value="Unassembled WGS sequence"/>
</dbReference>
<accession>A0ABV4JMB4</accession>
<protein>
    <submittedName>
        <fullName evidence="1">Uncharacterized protein</fullName>
    </submittedName>
</protein>
<sequence length="84" mass="9148">LAEGQRSTLMIPVQAQGGLGQGKVHVRVTGLQLPNEPTGAFEREWTLGVRPAYPAMLKHYRVALKDQPWTLPEADLAAFEPAGL</sequence>
<evidence type="ECO:0000313" key="2">
    <source>
        <dbReference type="Proteomes" id="UP001567731"/>
    </source>
</evidence>
<organism evidence="1 2">
    <name type="scientific">Enterobacter rongchengensis</name>
    <dbReference type="NCBI Taxonomy" id="3030999"/>
    <lineage>
        <taxon>Bacteria</taxon>
        <taxon>Pseudomonadati</taxon>
        <taxon>Pseudomonadota</taxon>
        <taxon>Gammaproteobacteria</taxon>
        <taxon>Enterobacterales</taxon>
        <taxon>Enterobacteriaceae</taxon>
        <taxon>Enterobacter</taxon>
    </lineage>
</organism>